<comment type="similarity">
    <text evidence="1">Belongs to the eutherian X-chromosome-specific Armcx family.</text>
</comment>
<feature type="domain" description="Armadillo repeat-containing" evidence="4">
    <location>
        <begin position="519"/>
        <end position="593"/>
    </location>
</feature>
<evidence type="ECO:0000259" key="5">
    <source>
        <dbReference type="Pfam" id="PF05303"/>
    </source>
</evidence>
<dbReference type="Proteomes" id="UP001527925">
    <property type="component" value="Unassembled WGS sequence"/>
</dbReference>
<dbReference type="Gene3D" id="1.25.10.10">
    <property type="entry name" value="Leucine-rich Repeat Variant"/>
    <property type="match status" value="4"/>
</dbReference>
<dbReference type="InterPro" id="IPR007967">
    <property type="entry name" value="GSKIP_dom"/>
</dbReference>
<feature type="compositionally biased region" description="Acidic residues" evidence="3">
    <location>
        <begin position="485"/>
        <end position="503"/>
    </location>
</feature>
<dbReference type="InterPro" id="IPR023231">
    <property type="entry name" value="GSKIP_dom_sf"/>
</dbReference>
<evidence type="ECO:0000256" key="3">
    <source>
        <dbReference type="SAM" id="MobiDB-lite"/>
    </source>
</evidence>
<dbReference type="SUPFAM" id="SSF48371">
    <property type="entry name" value="ARM repeat"/>
    <property type="match status" value="2"/>
</dbReference>
<feature type="region of interest" description="Disordered" evidence="3">
    <location>
        <begin position="380"/>
        <end position="513"/>
    </location>
</feature>
<dbReference type="Pfam" id="PF00514">
    <property type="entry name" value="Arm"/>
    <property type="match status" value="1"/>
</dbReference>
<dbReference type="PANTHER" id="PTHR46241:SF1">
    <property type="entry name" value="OUTER DYNEIN ARM-DOCKING COMPLEX SUBUNIT 2"/>
    <property type="match status" value="1"/>
</dbReference>
<feature type="region of interest" description="Disordered" evidence="3">
    <location>
        <begin position="109"/>
        <end position="133"/>
    </location>
</feature>
<dbReference type="SMART" id="SM00185">
    <property type="entry name" value="ARM"/>
    <property type="match status" value="12"/>
</dbReference>
<name>A0ABR4NA85_9FUNG</name>
<feature type="repeat" description="ARM" evidence="2">
    <location>
        <begin position="601"/>
        <end position="643"/>
    </location>
</feature>
<evidence type="ECO:0000259" key="4">
    <source>
        <dbReference type="Pfam" id="PF04826"/>
    </source>
</evidence>
<accession>A0ABR4NA85</accession>
<proteinExistence type="inferred from homology"/>
<evidence type="ECO:0000256" key="2">
    <source>
        <dbReference type="PROSITE-ProRule" id="PRU00259"/>
    </source>
</evidence>
<dbReference type="InterPro" id="IPR016024">
    <property type="entry name" value="ARM-type_fold"/>
</dbReference>
<evidence type="ECO:0000313" key="7">
    <source>
        <dbReference type="Proteomes" id="UP001527925"/>
    </source>
</evidence>
<keyword evidence="7" id="KW-1185">Reference proteome</keyword>
<dbReference type="InterPro" id="IPR011989">
    <property type="entry name" value="ARM-like"/>
</dbReference>
<feature type="domain" description="GSKIP" evidence="5">
    <location>
        <begin position="299"/>
        <end position="367"/>
    </location>
</feature>
<evidence type="ECO:0000256" key="1">
    <source>
        <dbReference type="ARBA" id="ARBA00010553"/>
    </source>
</evidence>
<dbReference type="InterPro" id="IPR006911">
    <property type="entry name" value="ARM-rpt_dom"/>
</dbReference>
<evidence type="ECO:0008006" key="8">
    <source>
        <dbReference type="Google" id="ProtNLM"/>
    </source>
</evidence>
<feature type="compositionally biased region" description="Basic and acidic residues" evidence="3">
    <location>
        <begin position="396"/>
        <end position="418"/>
    </location>
</feature>
<dbReference type="EMBL" id="JADGIZ020000017">
    <property type="protein sequence ID" value="KAL2916366.1"/>
    <property type="molecule type" value="Genomic_DNA"/>
</dbReference>
<sequence>MGTISSKLQWEDVPAAAAAAKEDLPRLRTSYNNQDVLLELARVLEQLCASFPTEAKTEFRKPLVWTSTLAPAAFASHATSSHWVVAGNTDPTLTRGPMEMPSRDALDLDRPPASADRGHKTTVASTALRPDGQPQFFMEQTSTPAGETGVFSARASTFDCLNRVLMVADEHKLRELQHIVETNRDPCMNILGISGGDGRGLIEAFEMFVNEQDPKKREHYSRLYKLMLALNKFELQLTQSALQSLHKDIVLDVAKVSEELEMLRAFCGREDRYALAGINWESDYTFMNGVKSPPWRQVHGEICYLSVQCRDHEELIVTASKRGYFINKGYTADDKGNEQLNYEQVSEVYPTLVDLLKTVSPHFASHIDRQEYLYHRDAMHASSAEKQPIQGDDGDQGDRTDDMAAQNKDRRNEKEMAKRNAQSKKKAKNQAKTQHSVEPSLKWRALGLTAEDSKSPGKSRMKKGSAEKKNRGNSSKKRLYKSASFDEEDFEDSDSEVSSEEEQQEKRQDNSELPAEYYQIQKLVKYLRSGNQTATIIAICSLRDFDLANEFNQTAIRDVGGLETLVNLLDTDDPKCKIGALKILKEVSENVQIRSAIADLDGMQPLVELLRDSDEELKCLAAETIAHCAKNARNRRSVRRYGGIRKLVRLLKAKPGSPEERVAISGALALATCSKSSKNKEAIQAAGSIPLLANLLESQNEKLLIPVVGILQECASDEHYRLAIRSSGMIKFLVENLSSKNEELQTHCASAIFKCAEEDETRVLVRQYNGLTPLVSLLDNVANKDLLVAATGAVWKCARNLENVAALNKLNTIKKLVGLMENQPEDVLVNVVGALAEGRQGIRESGGITPLVNLLTGTNQALLVNVTTAVGASALDADSMAVIDRLDGVRLLWSLLKSPNPMVQASAAWAISPCIEHAKEAGEMVRSFVGGLELIVSLLKSENTEVLASVCAALANIAKDEENLAVITDHGVVPMLGKLTNTRNDKLRKHLAEAIARCCHWGNNRVAFGSASAVAPLVKYLKSPDEEVHRSTARALHQLSMDPDNCITMHEHGVVQLLLGMVGSSDAALQEAAAGTIGNIRRLALASEKANLS</sequence>
<dbReference type="Pfam" id="PF04826">
    <property type="entry name" value="Arm_2"/>
    <property type="match status" value="1"/>
</dbReference>
<organism evidence="6 7">
    <name type="scientific">Polyrhizophydium stewartii</name>
    <dbReference type="NCBI Taxonomy" id="2732419"/>
    <lineage>
        <taxon>Eukaryota</taxon>
        <taxon>Fungi</taxon>
        <taxon>Fungi incertae sedis</taxon>
        <taxon>Chytridiomycota</taxon>
        <taxon>Chytridiomycota incertae sedis</taxon>
        <taxon>Chytridiomycetes</taxon>
        <taxon>Rhizophydiales</taxon>
        <taxon>Rhizophydiales incertae sedis</taxon>
        <taxon>Polyrhizophydium</taxon>
    </lineage>
</organism>
<feature type="repeat" description="ARM" evidence="2">
    <location>
        <begin position="642"/>
        <end position="688"/>
    </location>
</feature>
<reference evidence="6 7" key="1">
    <citation type="submission" date="2023-09" db="EMBL/GenBank/DDBJ databases">
        <title>Pangenome analysis of Batrachochytrium dendrobatidis and related Chytrids.</title>
        <authorList>
            <person name="Yacoub M.N."/>
            <person name="Stajich J.E."/>
            <person name="James T.Y."/>
        </authorList>
    </citation>
    <scope>NUCLEOTIDE SEQUENCE [LARGE SCALE GENOMIC DNA]</scope>
    <source>
        <strain evidence="6 7">JEL0888</strain>
    </source>
</reference>
<feature type="repeat" description="ARM" evidence="2">
    <location>
        <begin position="1012"/>
        <end position="1045"/>
    </location>
</feature>
<dbReference type="InterPro" id="IPR000225">
    <property type="entry name" value="Armadillo"/>
</dbReference>
<evidence type="ECO:0000313" key="6">
    <source>
        <dbReference type="EMBL" id="KAL2916366.1"/>
    </source>
</evidence>
<gene>
    <name evidence="6" type="ORF">HK105_204122</name>
</gene>
<feature type="repeat" description="ARM" evidence="2">
    <location>
        <begin position="930"/>
        <end position="972"/>
    </location>
</feature>
<dbReference type="SUPFAM" id="SSF103107">
    <property type="entry name" value="Hypothetical protein c14orf129, hspc210"/>
    <property type="match status" value="1"/>
</dbReference>
<dbReference type="Pfam" id="PF05303">
    <property type="entry name" value="GSKIP_dom"/>
    <property type="match status" value="1"/>
</dbReference>
<protein>
    <recommendedName>
        <fullName evidence="8">Armadillo repeat-containing protein 4</fullName>
    </recommendedName>
</protein>
<dbReference type="PANTHER" id="PTHR46241">
    <property type="entry name" value="ARMADILLO REPEAT-CONTAINING PROTEIN 4 ARMC4"/>
    <property type="match status" value="1"/>
</dbReference>
<dbReference type="PROSITE" id="PS50176">
    <property type="entry name" value="ARM_REPEAT"/>
    <property type="match status" value="4"/>
</dbReference>
<comment type="caution">
    <text evidence="6">The sequence shown here is derived from an EMBL/GenBank/DDBJ whole genome shotgun (WGS) entry which is preliminary data.</text>
</comment>